<dbReference type="EMBL" id="JAXQNN010000003">
    <property type="protein sequence ID" value="MDZ5712792.1"/>
    <property type="molecule type" value="Genomic_DNA"/>
</dbReference>
<reference evidence="1 2" key="1">
    <citation type="submission" date="2023-12" db="EMBL/GenBank/DDBJ databases">
        <title>Jeotgalibacillus haloalkaliphilus sp. nov., a novel salt-tolerant bacteria, isolated from the estuary of the Fenhe River into the Yellow River.</title>
        <authorList>
            <person name="Li Y."/>
        </authorList>
    </citation>
    <scope>NUCLEOTIDE SEQUENCE [LARGE SCALE GENOMIC DNA]</scope>
    <source>
        <strain evidence="1 2">HH7-29</strain>
    </source>
</reference>
<gene>
    <name evidence="1" type="ORF">UFB30_11195</name>
</gene>
<evidence type="ECO:0000313" key="2">
    <source>
        <dbReference type="Proteomes" id="UP001292084"/>
    </source>
</evidence>
<name>A0ABU5KNF2_9BACL</name>
<organism evidence="1 2">
    <name type="scientific">Jeotgalibacillus haloalkalitolerans</name>
    <dbReference type="NCBI Taxonomy" id="3104292"/>
    <lineage>
        <taxon>Bacteria</taxon>
        <taxon>Bacillati</taxon>
        <taxon>Bacillota</taxon>
        <taxon>Bacilli</taxon>
        <taxon>Bacillales</taxon>
        <taxon>Caryophanaceae</taxon>
        <taxon>Jeotgalibacillus</taxon>
    </lineage>
</organism>
<evidence type="ECO:0000313" key="1">
    <source>
        <dbReference type="EMBL" id="MDZ5712792.1"/>
    </source>
</evidence>
<keyword evidence="2" id="KW-1185">Reference proteome</keyword>
<sequence>MRKHVFEVVVKGLEISILELPLEEPLYIKWIKREGRLHTEFSMFHIDGKYTNINPQRDLLILDKLLYARDNISFQVKNRELFQEKIMITIWGD</sequence>
<protein>
    <submittedName>
        <fullName evidence="1">Uncharacterized protein</fullName>
    </submittedName>
</protein>
<accession>A0ABU5KNF2</accession>
<dbReference type="RefSeq" id="WP_322421772.1">
    <property type="nucleotide sequence ID" value="NZ_JAXQNN010000003.1"/>
</dbReference>
<comment type="caution">
    <text evidence="1">The sequence shown here is derived from an EMBL/GenBank/DDBJ whole genome shotgun (WGS) entry which is preliminary data.</text>
</comment>
<proteinExistence type="predicted"/>
<dbReference type="Proteomes" id="UP001292084">
    <property type="component" value="Unassembled WGS sequence"/>
</dbReference>